<accession>A0AAN9QBY9</accession>
<comment type="caution">
    <text evidence="2">The sequence shown here is derived from an EMBL/GenBank/DDBJ whole genome shotgun (WGS) entry which is preliminary data.</text>
</comment>
<gene>
    <name evidence="2" type="ORF">VNO77_23571</name>
</gene>
<proteinExistence type="predicted"/>
<dbReference type="Proteomes" id="UP001367508">
    <property type="component" value="Unassembled WGS sequence"/>
</dbReference>
<feature type="transmembrane region" description="Helical" evidence="1">
    <location>
        <begin position="16"/>
        <end position="33"/>
    </location>
</feature>
<evidence type="ECO:0000313" key="3">
    <source>
        <dbReference type="Proteomes" id="UP001367508"/>
    </source>
</evidence>
<keyword evidence="1" id="KW-1133">Transmembrane helix</keyword>
<sequence length="137" mass="15757">MHVSRIYHRKRANQQLCYIPSIILLVLIIFLLLERLTDLHINVKFDDVRIQTPNPLSSSFNLRTIFDFYILNGKGFEQSRRQEMAVKSFEQLSLAGMNGQAVMHVIRLEFEGLFGCNLEVYVRQVAATLALSSTLIV</sequence>
<keyword evidence="1" id="KW-0472">Membrane</keyword>
<name>A0AAN9QBY9_CANGL</name>
<protein>
    <submittedName>
        <fullName evidence="2">Uncharacterized protein</fullName>
    </submittedName>
</protein>
<reference evidence="2 3" key="1">
    <citation type="submission" date="2024-01" db="EMBL/GenBank/DDBJ databases">
        <title>The genomes of 5 underutilized Papilionoideae crops provide insights into root nodulation and disease resistanc.</title>
        <authorList>
            <person name="Jiang F."/>
        </authorList>
    </citation>
    <scope>NUCLEOTIDE SEQUENCE [LARGE SCALE GENOMIC DNA]</scope>
    <source>
        <strain evidence="2">LVBAO_FW01</strain>
        <tissue evidence="2">Leaves</tissue>
    </source>
</reference>
<evidence type="ECO:0000256" key="1">
    <source>
        <dbReference type="SAM" id="Phobius"/>
    </source>
</evidence>
<organism evidence="2 3">
    <name type="scientific">Canavalia gladiata</name>
    <name type="common">Sword bean</name>
    <name type="synonym">Dolichos gladiatus</name>
    <dbReference type="NCBI Taxonomy" id="3824"/>
    <lineage>
        <taxon>Eukaryota</taxon>
        <taxon>Viridiplantae</taxon>
        <taxon>Streptophyta</taxon>
        <taxon>Embryophyta</taxon>
        <taxon>Tracheophyta</taxon>
        <taxon>Spermatophyta</taxon>
        <taxon>Magnoliopsida</taxon>
        <taxon>eudicotyledons</taxon>
        <taxon>Gunneridae</taxon>
        <taxon>Pentapetalae</taxon>
        <taxon>rosids</taxon>
        <taxon>fabids</taxon>
        <taxon>Fabales</taxon>
        <taxon>Fabaceae</taxon>
        <taxon>Papilionoideae</taxon>
        <taxon>50 kb inversion clade</taxon>
        <taxon>NPAAA clade</taxon>
        <taxon>indigoferoid/millettioid clade</taxon>
        <taxon>Phaseoleae</taxon>
        <taxon>Canavalia</taxon>
    </lineage>
</organism>
<keyword evidence="1" id="KW-0812">Transmembrane</keyword>
<dbReference type="AlphaFoldDB" id="A0AAN9QBY9"/>
<evidence type="ECO:0000313" key="2">
    <source>
        <dbReference type="EMBL" id="KAK7329404.1"/>
    </source>
</evidence>
<keyword evidence="3" id="KW-1185">Reference proteome</keyword>
<dbReference type="EMBL" id="JAYMYQ010000005">
    <property type="protein sequence ID" value="KAK7329404.1"/>
    <property type="molecule type" value="Genomic_DNA"/>
</dbReference>